<dbReference type="NCBIfam" id="TIGR03560">
    <property type="entry name" value="F420_Rv1855c"/>
    <property type="match status" value="1"/>
</dbReference>
<dbReference type="Proteomes" id="UP000199251">
    <property type="component" value="Unassembled WGS sequence"/>
</dbReference>
<evidence type="ECO:0000256" key="4">
    <source>
        <dbReference type="ARBA" id="ARBA00023033"/>
    </source>
</evidence>
<dbReference type="PANTHER" id="PTHR42847">
    <property type="entry name" value="ALKANESULFONATE MONOOXYGENASE"/>
    <property type="match status" value="1"/>
</dbReference>
<dbReference type="InterPro" id="IPR011251">
    <property type="entry name" value="Luciferase-like_dom"/>
</dbReference>
<dbReference type="PANTHER" id="PTHR42847:SF8">
    <property type="entry name" value="CONSERVED PROTEIN"/>
    <property type="match status" value="1"/>
</dbReference>
<evidence type="ECO:0000256" key="1">
    <source>
        <dbReference type="ARBA" id="ARBA00022630"/>
    </source>
</evidence>
<dbReference type="SUPFAM" id="SSF51679">
    <property type="entry name" value="Bacterial luciferase-like"/>
    <property type="match status" value="1"/>
</dbReference>
<evidence type="ECO:0000313" key="6">
    <source>
        <dbReference type="EMBL" id="CQD07204.1"/>
    </source>
</evidence>
<sequence>MTIRLGLQIPNFSYGTSVAELFPAVKAQAAEAEAAGFDTVLLMDHFYQLPGLGEPDEPMLEAYTALGALATATERVQLSTLVTGNTYRNPTLLAKAITTLDVVSAGRAILGIGAGWFELEHRQLGFDFDTFTERFEKLDEALQIIVPMLHGERPTFDGKWYHTESAINEPRYRDHIPVMLGGSGEKKTFRLAARYADHLNLIADIDALPGKLEVLRQRCAEIDRDPATLETSTLLTVVLGDAPANIGEALGGRAVIGTADQVADQIKRRVLDVGVDGVIVNLPTHGYTPGVITKVGEALRPLVDA</sequence>
<dbReference type="STRING" id="141349.BN1232_01262"/>
<accession>A0A0E4GW06</accession>
<dbReference type="InterPro" id="IPR019952">
    <property type="entry name" value="F420_OxRdatse_Rv1855c_pred"/>
</dbReference>
<proteinExistence type="predicted"/>
<dbReference type="AlphaFoldDB" id="A0A0E4GW06"/>
<dbReference type="InterPro" id="IPR050172">
    <property type="entry name" value="SsuD_RutA_monooxygenase"/>
</dbReference>
<evidence type="ECO:0000259" key="5">
    <source>
        <dbReference type="Pfam" id="PF00296"/>
    </source>
</evidence>
<dbReference type="GO" id="GO:0008726">
    <property type="term" value="F:alkanesulfonate monooxygenase activity"/>
    <property type="evidence" value="ECO:0007669"/>
    <property type="project" value="TreeGrafter"/>
</dbReference>
<keyword evidence="3" id="KW-0560">Oxidoreductase</keyword>
<evidence type="ECO:0000256" key="3">
    <source>
        <dbReference type="ARBA" id="ARBA00023002"/>
    </source>
</evidence>
<keyword evidence="1" id="KW-0285">Flavoprotein</keyword>
<dbReference type="Pfam" id="PF00296">
    <property type="entry name" value="Bac_luciferase"/>
    <property type="match status" value="1"/>
</dbReference>
<feature type="domain" description="Luciferase-like" evidence="5">
    <location>
        <begin position="15"/>
        <end position="245"/>
    </location>
</feature>
<dbReference type="RefSeq" id="WP_090600581.1">
    <property type="nucleotide sequence ID" value="NZ_CTEE01000001.1"/>
</dbReference>
<protein>
    <submittedName>
        <fullName evidence="6">Luciferase family protein</fullName>
    </submittedName>
</protein>
<dbReference type="OrthoDB" id="4029802at2"/>
<organism evidence="6 7">
    <name type="scientific">Mycobacterium lentiflavum</name>
    <dbReference type="NCBI Taxonomy" id="141349"/>
    <lineage>
        <taxon>Bacteria</taxon>
        <taxon>Bacillati</taxon>
        <taxon>Actinomycetota</taxon>
        <taxon>Actinomycetes</taxon>
        <taxon>Mycobacteriales</taxon>
        <taxon>Mycobacteriaceae</taxon>
        <taxon>Mycobacterium</taxon>
        <taxon>Mycobacterium simiae complex</taxon>
    </lineage>
</organism>
<keyword evidence="2" id="KW-0288">FMN</keyword>
<evidence type="ECO:0000256" key="2">
    <source>
        <dbReference type="ARBA" id="ARBA00022643"/>
    </source>
</evidence>
<dbReference type="Gene3D" id="3.20.20.30">
    <property type="entry name" value="Luciferase-like domain"/>
    <property type="match status" value="1"/>
</dbReference>
<dbReference type="GO" id="GO:0046306">
    <property type="term" value="P:alkanesulfonate catabolic process"/>
    <property type="evidence" value="ECO:0007669"/>
    <property type="project" value="TreeGrafter"/>
</dbReference>
<keyword evidence="4" id="KW-0503">Monooxygenase</keyword>
<dbReference type="InterPro" id="IPR036661">
    <property type="entry name" value="Luciferase-like_sf"/>
</dbReference>
<dbReference type="EMBL" id="CTEE01000001">
    <property type="protein sequence ID" value="CQD07204.1"/>
    <property type="molecule type" value="Genomic_DNA"/>
</dbReference>
<evidence type="ECO:0000313" key="7">
    <source>
        <dbReference type="Proteomes" id="UP000199251"/>
    </source>
</evidence>
<reference evidence="6 7" key="1">
    <citation type="submission" date="2015-03" db="EMBL/GenBank/DDBJ databases">
        <authorList>
            <person name="Urmite Genomes"/>
        </authorList>
    </citation>
    <scope>NUCLEOTIDE SEQUENCE [LARGE SCALE GENOMIC DNA]</scope>
    <source>
        <strain evidence="6 7">CSUR P1491</strain>
    </source>
</reference>
<gene>
    <name evidence="6" type="ORF">BN1232_01262</name>
</gene>
<name>A0A0E4GW06_MYCLN</name>